<evidence type="ECO:0000313" key="19">
    <source>
        <dbReference type="EMBL" id="AEB08109.1"/>
    </source>
</evidence>
<dbReference type="CDD" id="cd02853">
    <property type="entry name" value="E_set_MTHase_like_N"/>
    <property type="match status" value="1"/>
</dbReference>
<dbReference type="KEGG" id="dao:Desac_0216"/>
<evidence type="ECO:0000256" key="7">
    <source>
        <dbReference type="ARBA" id="ARBA00022801"/>
    </source>
</evidence>
<dbReference type="UniPathway" id="UPA00299"/>
<feature type="active site" description="Proton donor" evidence="15">
    <location>
        <position position="298"/>
    </location>
</feature>
<dbReference type="CDD" id="cd11325">
    <property type="entry name" value="AmyAc_GTHase"/>
    <property type="match status" value="1"/>
</dbReference>
<dbReference type="SUPFAM" id="SSF51445">
    <property type="entry name" value="(Trans)glycosidases"/>
    <property type="match status" value="1"/>
</dbReference>
<evidence type="ECO:0000259" key="18">
    <source>
        <dbReference type="SMART" id="SM00642"/>
    </source>
</evidence>
<feature type="binding site" evidence="16">
    <location>
        <begin position="391"/>
        <end position="396"/>
    </location>
    <ligand>
        <name>substrate</name>
    </ligand>
</feature>
<keyword evidence="20" id="KW-1185">Reference proteome</keyword>
<evidence type="ECO:0000256" key="9">
    <source>
        <dbReference type="ARBA" id="ARBA00023295"/>
    </source>
</evidence>
<evidence type="ECO:0000256" key="14">
    <source>
        <dbReference type="PIRNR" id="PIRNR006337"/>
    </source>
</evidence>
<comment type="pathway">
    <text evidence="2 14">Glycan biosynthesis; trehalose biosynthesis.</text>
</comment>
<dbReference type="GO" id="GO:0005737">
    <property type="term" value="C:cytoplasm"/>
    <property type="evidence" value="ECO:0007669"/>
    <property type="project" value="UniProtKB-SubCell"/>
</dbReference>
<dbReference type="GO" id="GO:0005992">
    <property type="term" value="P:trehalose biosynthetic process"/>
    <property type="evidence" value="ECO:0007669"/>
    <property type="project" value="UniProtKB-UniRule"/>
</dbReference>
<evidence type="ECO:0000256" key="11">
    <source>
        <dbReference type="ARBA" id="ARBA00033284"/>
    </source>
</evidence>
<reference evidence="20" key="2">
    <citation type="submission" date="2011-03" db="EMBL/GenBank/DDBJ databases">
        <title>The complete genome of Desulfobacca acetoxidans DSM 11109.</title>
        <authorList>
            <consortium name="US DOE Joint Genome Institute (JGI-PGF)"/>
            <person name="Lucas S."/>
            <person name="Copeland A."/>
            <person name="Lapidus A."/>
            <person name="Bruce D."/>
            <person name="Goodwin L."/>
            <person name="Pitluck S."/>
            <person name="Peters L."/>
            <person name="Kyrpides N."/>
            <person name="Mavromatis K."/>
            <person name="Ivanova N."/>
            <person name="Ovchinnikova G."/>
            <person name="Teshima H."/>
            <person name="Detter J.C."/>
            <person name="Han C."/>
            <person name="Land M."/>
            <person name="Hauser L."/>
            <person name="Markowitz V."/>
            <person name="Cheng J.-F."/>
            <person name="Hugenholtz P."/>
            <person name="Woyke T."/>
            <person name="Wu D."/>
            <person name="Spring S."/>
            <person name="Schueler E."/>
            <person name="Brambilla E."/>
            <person name="Klenk H.-P."/>
            <person name="Eisen J.A."/>
        </authorList>
    </citation>
    <scope>NUCLEOTIDE SEQUENCE [LARGE SCALE GENOMIC DNA]</scope>
    <source>
        <strain evidence="20">ATCC 700848 / DSM 11109 / ASRB2</strain>
    </source>
</reference>
<feature type="binding site" evidence="16">
    <location>
        <begin position="259"/>
        <end position="264"/>
    </location>
    <ligand>
        <name>substrate</name>
    </ligand>
</feature>
<proteinExistence type="inferred from homology"/>
<dbReference type="STRING" id="880072.Desac_0216"/>
<organism evidence="19 20">
    <name type="scientific">Desulfobacca acetoxidans (strain ATCC 700848 / DSM 11109 / ASRB2)</name>
    <dbReference type="NCBI Taxonomy" id="880072"/>
    <lineage>
        <taxon>Bacteria</taxon>
        <taxon>Pseudomonadati</taxon>
        <taxon>Thermodesulfobacteriota</taxon>
        <taxon>Desulfobaccia</taxon>
        <taxon>Desulfobaccales</taxon>
        <taxon>Desulfobaccaceae</taxon>
        <taxon>Desulfobacca</taxon>
    </lineage>
</organism>
<dbReference type="InterPro" id="IPR006047">
    <property type="entry name" value="GH13_cat_dom"/>
</dbReference>
<feature type="site" description="Transition state stabilizer" evidence="17">
    <location>
        <position position="392"/>
    </location>
</feature>
<dbReference type="InterPro" id="IPR013783">
    <property type="entry name" value="Ig-like_fold"/>
</dbReference>
<evidence type="ECO:0000256" key="16">
    <source>
        <dbReference type="PIRSR" id="PIRSR006337-2"/>
    </source>
</evidence>
<dbReference type="OrthoDB" id="9760647at2"/>
<evidence type="ECO:0000256" key="5">
    <source>
        <dbReference type="ARBA" id="ARBA00015938"/>
    </source>
</evidence>
<dbReference type="InterPro" id="IPR004193">
    <property type="entry name" value="Glyco_hydro_13_N"/>
</dbReference>
<accession>F2NEB9</accession>
<evidence type="ECO:0000256" key="8">
    <source>
        <dbReference type="ARBA" id="ARBA00023277"/>
    </source>
</evidence>
<dbReference type="EMBL" id="CP002629">
    <property type="protein sequence ID" value="AEB08109.1"/>
    <property type="molecule type" value="Genomic_DNA"/>
</dbReference>
<dbReference type="InterPro" id="IPR014756">
    <property type="entry name" value="Ig_E-set"/>
</dbReference>
<keyword evidence="6" id="KW-0963">Cytoplasm</keyword>
<dbReference type="InterPro" id="IPR017853">
    <property type="entry name" value="GH"/>
</dbReference>
<dbReference type="SUPFAM" id="SSF81296">
    <property type="entry name" value="E set domains"/>
    <property type="match status" value="1"/>
</dbReference>
<dbReference type="Pfam" id="PF02922">
    <property type="entry name" value="CBM_48"/>
    <property type="match status" value="1"/>
</dbReference>
<evidence type="ECO:0000256" key="10">
    <source>
        <dbReference type="ARBA" id="ARBA00032057"/>
    </source>
</evidence>
<name>F2NEB9_DESAR</name>
<dbReference type="RefSeq" id="WP_013705222.1">
    <property type="nucleotide sequence ID" value="NC_015388.1"/>
</dbReference>
<comment type="similarity">
    <text evidence="3 14">Belongs to the glycosyl hydrolase 13 family.</text>
</comment>
<evidence type="ECO:0000256" key="6">
    <source>
        <dbReference type="ARBA" id="ARBA00022490"/>
    </source>
</evidence>
<evidence type="ECO:0000256" key="12">
    <source>
        <dbReference type="ARBA" id="ARBA00034013"/>
    </source>
</evidence>
<dbReference type="eggNOG" id="COG0296">
    <property type="taxonomic scope" value="Bacteria"/>
</dbReference>
<dbReference type="HOGENOM" id="CLU_020726_2_0_7"/>
<evidence type="ECO:0000256" key="13">
    <source>
        <dbReference type="NCBIfam" id="TIGR02402"/>
    </source>
</evidence>
<reference evidence="19 20" key="1">
    <citation type="journal article" date="2011" name="Stand. Genomic Sci.">
        <title>Complete genome sequence of the acetate-degrading sulfate reducer Desulfobacca acetoxidans type strain (ASRB2).</title>
        <authorList>
            <person name="Goker M."/>
            <person name="Teshima H."/>
            <person name="Lapidus A."/>
            <person name="Nolan M."/>
            <person name="Lucas S."/>
            <person name="Hammon N."/>
            <person name="Deshpande S."/>
            <person name="Cheng J.F."/>
            <person name="Tapia R."/>
            <person name="Han C."/>
            <person name="Goodwin L."/>
            <person name="Pitluck S."/>
            <person name="Huntemann M."/>
            <person name="Liolios K."/>
            <person name="Ivanova N."/>
            <person name="Pagani I."/>
            <person name="Mavromatis K."/>
            <person name="Ovchinikova G."/>
            <person name="Pati A."/>
            <person name="Chen A."/>
            <person name="Palaniappan K."/>
            <person name="Land M."/>
            <person name="Hauser L."/>
            <person name="Brambilla E.M."/>
            <person name="Rohde M."/>
            <person name="Spring S."/>
            <person name="Detter J.C."/>
            <person name="Woyke T."/>
            <person name="Bristow J."/>
            <person name="Eisen J.A."/>
            <person name="Markowitz V."/>
            <person name="Hugenholtz P."/>
            <person name="Kyrpides N.C."/>
            <person name="Klenk H.P."/>
        </authorList>
    </citation>
    <scope>NUCLEOTIDE SEQUENCE [LARGE SCALE GENOMIC DNA]</scope>
    <source>
        <strain evidence="20">ATCC 700848 / DSM 11109 / ASRB2</strain>
    </source>
</reference>
<evidence type="ECO:0000256" key="1">
    <source>
        <dbReference type="ARBA" id="ARBA00004496"/>
    </source>
</evidence>
<dbReference type="NCBIfam" id="TIGR02402">
    <property type="entry name" value="trehalose_TreZ"/>
    <property type="match status" value="1"/>
</dbReference>
<evidence type="ECO:0000256" key="15">
    <source>
        <dbReference type="PIRSR" id="PIRSR006337-1"/>
    </source>
</evidence>
<feature type="domain" description="Glycosyl hydrolase family 13 catalytic" evidence="18">
    <location>
        <begin position="115"/>
        <end position="461"/>
    </location>
</feature>
<dbReference type="AlphaFoldDB" id="F2NEB9"/>
<dbReference type="PANTHER" id="PTHR43651:SF11">
    <property type="entry name" value="MALTO-OLIGOSYLTREHALOSE TREHALOHYDROLASE"/>
    <property type="match status" value="1"/>
</dbReference>
<dbReference type="Pfam" id="PF00128">
    <property type="entry name" value="Alpha-amylase"/>
    <property type="match status" value="1"/>
</dbReference>
<evidence type="ECO:0000256" key="2">
    <source>
        <dbReference type="ARBA" id="ARBA00005199"/>
    </source>
</evidence>
<keyword evidence="8" id="KW-0119">Carbohydrate metabolism</keyword>
<dbReference type="Gene3D" id="2.60.40.10">
    <property type="entry name" value="Immunoglobulins"/>
    <property type="match status" value="1"/>
</dbReference>
<evidence type="ECO:0000313" key="20">
    <source>
        <dbReference type="Proteomes" id="UP000000483"/>
    </source>
</evidence>
<dbReference type="EC" id="3.2.1.141" evidence="4 13"/>
<dbReference type="PIRSF" id="PIRSF006337">
    <property type="entry name" value="Trehalose_TreZ"/>
    <property type="match status" value="1"/>
</dbReference>
<protein>
    <recommendedName>
        <fullName evidence="5 13">Malto-oligosyltrehalose trehalohydrolase</fullName>
        <shortName evidence="14">MTHase</shortName>
        <ecNumber evidence="4 13">3.2.1.141</ecNumber>
    </recommendedName>
    <alternativeName>
        <fullName evidence="11 14">4-alpha-D-((1-&gt;4)-alpha-D-glucano)trehalose trehalohydrolase</fullName>
    </alternativeName>
    <alternativeName>
        <fullName evidence="10 14">Maltooligosyl trehalose trehalohydrolase</fullName>
    </alternativeName>
</protein>
<evidence type="ECO:0000256" key="3">
    <source>
        <dbReference type="ARBA" id="ARBA00008061"/>
    </source>
</evidence>
<keyword evidence="9 14" id="KW-0326">Glycosidase</keyword>
<dbReference type="Gene3D" id="1.10.10.760">
    <property type="entry name" value="E-set domains of sugar-utilizing enzymes"/>
    <property type="match status" value="1"/>
</dbReference>
<dbReference type="InterPro" id="IPR044901">
    <property type="entry name" value="Trehalose_TreZ_E-set_sf"/>
</dbReference>
<dbReference type="PANTHER" id="PTHR43651">
    <property type="entry name" value="1,4-ALPHA-GLUCAN-BRANCHING ENZYME"/>
    <property type="match status" value="1"/>
</dbReference>
<evidence type="ECO:0000256" key="4">
    <source>
        <dbReference type="ARBA" id="ARBA00012268"/>
    </source>
</evidence>
<dbReference type="GO" id="GO:0033942">
    <property type="term" value="F:4-alpha-D-(1-&gt;4)-alpha-D-glucanotrehalose trehalohydrolase activity"/>
    <property type="evidence" value="ECO:0007669"/>
    <property type="project" value="UniProtKB-EC"/>
</dbReference>
<dbReference type="Proteomes" id="UP000000483">
    <property type="component" value="Chromosome"/>
</dbReference>
<dbReference type="SMART" id="SM00642">
    <property type="entry name" value="Aamy"/>
    <property type="match status" value="1"/>
</dbReference>
<evidence type="ECO:0000256" key="17">
    <source>
        <dbReference type="PIRSR" id="PIRSR006337-3"/>
    </source>
</evidence>
<comment type="catalytic activity">
    <reaction evidence="12 14">
        <text>hydrolysis of (1-&gt;4)-alpha-D-glucosidic linkage in 4-alpha-D-[(1-&gt;4)-alpha-D-glucanosyl]n trehalose to yield trehalose and (1-&gt;4)-alpha-D-glucan.</text>
        <dbReference type="EC" id="3.2.1.141"/>
    </reaction>
</comment>
<sequence length="615" mass="69714">MRLPAELGAVYLKNNHCTFKVWAPNAKQVEVLLLTPGERLLPLQMEGDYFCGQGGDIPPGSLYFYRLNGEVDRPDPASRSQPQGVHGPSEVVTLEFPWNDHAWVGPPLTDYVIYELHVGTFTPEGSFDAVIPRLECLQELGVTAVELMPVAQFPGSRNWGYDGVFPFAVQYSYGGPEALRRLVNACHQRGLAVILDVVYNHLGPEGNYLRDFGPYFTQRYQTPWGEAINFDGPGGDEVRRYFISNALYWITDFHIDALRLDALHAVIDQSAQPFLAELAEAVHLQAARLGRRVYLIAESDLNDVRHLQASEIGGYGLDSHWLDDFHHALHTLLTRETGGYYQDFGGWEHLAASYRQGFVYAGQYSTFRRRRHGSSSQVIPPYRFIAFAQNHDQIGNRLNGERLSQLVSFEALKLAAAAVILSPFTPLLFMGEEYGEKAPFLYFISHTNPDLIEAVRRGRAQEFAHFDWESPPPDPQASETFERSRLEIGLLKQPEGRYLWQYYQKLLEIRREMIATVDLGSYYPEVQMLQPAAVLSLKYSRNNHYYWVFFGFSDRPQVFDPQLPAGTWRLRLASAESRWGGPGIDLAATCNSPHRHNLVISSHACMVYSQEGTSR</sequence>
<feature type="binding site" evidence="16">
    <location>
        <begin position="323"/>
        <end position="327"/>
    </location>
    <ligand>
        <name>substrate</name>
    </ligand>
</feature>
<keyword evidence="7 14" id="KW-0378">Hydrolase</keyword>
<comment type="subcellular location">
    <subcellularLocation>
        <location evidence="1 15">Cytoplasm</location>
    </subcellularLocation>
</comment>
<dbReference type="Gene3D" id="3.20.20.80">
    <property type="entry name" value="Glycosidases"/>
    <property type="match status" value="1"/>
</dbReference>
<gene>
    <name evidence="19" type="ordered locus">Desac_0216</name>
</gene>
<feature type="active site" description="Nucleophile" evidence="15">
    <location>
        <position position="261"/>
    </location>
</feature>
<dbReference type="InterPro" id="IPR012768">
    <property type="entry name" value="Trehalose_TreZ"/>
</dbReference>